<proteinExistence type="predicted"/>
<evidence type="ECO:0000313" key="2">
    <source>
        <dbReference type="Proteomes" id="UP000470771"/>
    </source>
</evidence>
<dbReference type="Proteomes" id="UP000470771">
    <property type="component" value="Unassembled WGS sequence"/>
</dbReference>
<protein>
    <recommendedName>
        <fullName evidence="3">SGNH/GDSL hydrolase family protein</fullName>
    </recommendedName>
</protein>
<dbReference type="EMBL" id="WWNE01000003">
    <property type="protein sequence ID" value="NBG65013.1"/>
    <property type="molecule type" value="Genomic_DNA"/>
</dbReference>
<comment type="caution">
    <text evidence="1">The sequence shown here is derived from an EMBL/GenBank/DDBJ whole genome shotgun (WGS) entry which is preliminary data.</text>
</comment>
<gene>
    <name evidence="1" type="ORF">GQN54_02715</name>
</gene>
<accession>A0A6N9NGJ4</accession>
<name>A0A6N9NGJ4_9FLAO</name>
<dbReference type="SUPFAM" id="SSF52266">
    <property type="entry name" value="SGNH hydrolase"/>
    <property type="match status" value="1"/>
</dbReference>
<evidence type="ECO:0000313" key="1">
    <source>
        <dbReference type="EMBL" id="NBG65013.1"/>
    </source>
</evidence>
<dbReference type="AlphaFoldDB" id="A0A6N9NGJ4"/>
<sequence>MKKFIKYIALFSLPFIALFIALLVSPYSKKYGYHFRKNVDCNTSWIYYRLYENAAPIDVAFLGTSHTGCSINDSLIERTIKSKYGRIIKTSNMSYCTNGRNIQLPLLNDIISTKTPKLVVIEVMEMESKRSHQDFPYIADSKTVLSSFSIHNFQYFSEVIELAKSRFSYLRDHYIYRVDMDAPKNYRSDFMYQPFDFNADSDDLAQHKAYKMKKVAKGISGLTEFQLQYPKSYLVKMVERLNEEQIPFVFLYIPPYGLEINQPLHYDFLTQYGEVWLPPASIFENQKHWVDGEHLNYNGSKELSKWLVDQINQKVNN</sequence>
<dbReference type="RefSeq" id="WP_160631705.1">
    <property type="nucleotide sequence ID" value="NZ_WWNE01000003.1"/>
</dbReference>
<keyword evidence="2" id="KW-1185">Reference proteome</keyword>
<organism evidence="1 2">
    <name type="scientific">Acidiluteibacter ferrifornacis</name>
    <dbReference type="NCBI Taxonomy" id="2692424"/>
    <lineage>
        <taxon>Bacteria</taxon>
        <taxon>Pseudomonadati</taxon>
        <taxon>Bacteroidota</taxon>
        <taxon>Flavobacteriia</taxon>
        <taxon>Flavobacteriales</taxon>
        <taxon>Cryomorphaceae</taxon>
        <taxon>Acidiluteibacter</taxon>
    </lineage>
</organism>
<evidence type="ECO:0008006" key="3">
    <source>
        <dbReference type="Google" id="ProtNLM"/>
    </source>
</evidence>
<reference evidence="1 2" key="1">
    <citation type="submission" date="2019-12" db="EMBL/GenBank/DDBJ databases">
        <authorList>
            <person name="Zhao J."/>
        </authorList>
    </citation>
    <scope>NUCLEOTIDE SEQUENCE [LARGE SCALE GENOMIC DNA]</scope>
    <source>
        <strain evidence="1 2">S-15</strain>
    </source>
</reference>